<keyword evidence="4" id="KW-1185">Reference proteome</keyword>
<feature type="transmembrane region" description="Helical" evidence="2">
    <location>
        <begin position="93"/>
        <end position="117"/>
    </location>
</feature>
<feature type="non-terminal residue" evidence="3">
    <location>
        <position position="1"/>
    </location>
</feature>
<evidence type="ECO:0000256" key="1">
    <source>
        <dbReference type="SAM" id="MobiDB-lite"/>
    </source>
</evidence>
<gene>
    <name evidence="3" type="ORF">C3L33_03322</name>
</gene>
<keyword evidence="2" id="KW-0812">Transmembrane</keyword>
<evidence type="ECO:0000313" key="4">
    <source>
        <dbReference type="Proteomes" id="UP000428333"/>
    </source>
</evidence>
<dbReference type="EMBL" id="QEFC01000325">
    <property type="protein sequence ID" value="KAE9464769.1"/>
    <property type="molecule type" value="Genomic_DNA"/>
</dbReference>
<dbReference type="Proteomes" id="UP000428333">
    <property type="component" value="Linkage Group LG02"/>
</dbReference>
<feature type="transmembrane region" description="Helical" evidence="2">
    <location>
        <begin position="207"/>
        <end position="230"/>
    </location>
</feature>
<dbReference type="PANTHER" id="PTHR34967">
    <property type="entry name" value="OS02G0257200 PROTEIN"/>
    <property type="match status" value="1"/>
</dbReference>
<feature type="transmembrane region" description="Helical" evidence="2">
    <location>
        <begin position="132"/>
        <end position="149"/>
    </location>
</feature>
<comment type="caution">
    <text evidence="3">The sequence shown here is derived from an EMBL/GenBank/DDBJ whole genome shotgun (WGS) entry which is preliminary data.</text>
</comment>
<sequence>MVKLASARQSRMYGPRQGRSRAEYMNAGLYVLATIMLVSGFAAQLSKEPKSGLVVLLIASALVIVVNVHDLVAHLAGIDFRLPLMGFDTQLALVEFAVPVVQAMGTLLFFLGILFLFLQEEKSYGYFKLEKHALNLLIAGPVLWVLGSIHNSCQIYERADGHVQILQQSVHIPFLMGSLLFLVGAIINYKEKTGFVHHGLELLGRSWVWLGIFGSLLFFVGGLANAVKVFKMQQANGMRLEKLRRGAQERLDRGREGRIPLIPDEDQRRRKRPADHLEEEEKLLAVAPTPTTPYKDVLIGQP</sequence>
<feature type="transmembrane region" description="Helical" evidence="2">
    <location>
        <begin position="170"/>
        <end position="187"/>
    </location>
</feature>
<reference evidence="3 4" key="1">
    <citation type="journal article" date="2019" name="Genome Biol. Evol.">
        <title>The Rhododendron genome and chromosomal organization provide insight into shared whole-genome duplications across the heath family (Ericaceae).</title>
        <authorList>
            <person name="Soza V.L."/>
            <person name="Lindsley D."/>
            <person name="Waalkes A."/>
            <person name="Ramage E."/>
            <person name="Patwardhan R.P."/>
            <person name="Burton J.N."/>
            <person name="Adey A."/>
            <person name="Kumar A."/>
            <person name="Qiu R."/>
            <person name="Shendure J."/>
            <person name="Hall B."/>
        </authorList>
    </citation>
    <scope>NUCLEOTIDE SEQUENCE [LARGE SCALE GENOMIC DNA]</scope>
    <source>
        <strain evidence="3">RSF 1966-606</strain>
    </source>
</reference>
<proteinExistence type="predicted"/>
<keyword evidence="2" id="KW-1133">Transmembrane helix</keyword>
<evidence type="ECO:0000313" key="3">
    <source>
        <dbReference type="EMBL" id="KAE9464769.1"/>
    </source>
</evidence>
<organism evidence="3 4">
    <name type="scientific">Rhododendron williamsianum</name>
    <dbReference type="NCBI Taxonomy" id="262921"/>
    <lineage>
        <taxon>Eukaryota</taxon>
        <taxon>Viridiplantae</taxon>
        <taxon>Streptophyta</taxon>
        <taxon>Embryophyta</taxon>
        <taxon>Tracheophyta</taxon>
        <taxon>Spermatophyta</taxon>
        <taxon>Magnoliopsida</taxon>
        <taxon>eudicotyledons</taxon>
        <taxon>Gunneridae</taxon>
        <taxon>Pentapetalae</taxon>
        <taxon>asterids</taxon>
        <taxon>Ericales</taxon>
        <taxon>Ericaceae</taxon>
        <taxon>Ericoideae</taxon>
        <taxon>Rhodoreae</taxon>
        <taxon>Rhododendron</taxon>
    </lineage>
</organism>
<accession>A0A6A4MC87</accession>
<dbReference type="AlphaFoldDB" id="A0A6A4MC87"/>
<evidence type="ECO:0000256" key="2">
    <source>
        <dbReference type="SAM" id="Phobius"/>
    </source>
</evidence>
<feature type="compositionally biased region" description="Basic and acidic residues" evidence="1">
    <location>
        <begin position="249"/>
        <end position="258"/>
    </location>
</feature>
<keyword evidence="2" id="KW-0472">Membrane</keyword>
<dbReference type="PANTHER" id="PTHR34967:SF1">
    <property type="entry name" value="OS02G0257200 PROTEIN"/>
    <property type="match status" value="1"/>
</dbReference>
<feature type="region of interest" description="Disordered" evidence="1">
    <location>
        <begin position="249"/>
        <end position="289"/>
    </location>
</feature>
<feature type="transmembrane region" description="Helical" evidence="2">
    <location>
        <begin position="52"/>
        <end position="72"/>
    </location>
</feature>
<name>A0A6A4MC87_9ERIC</name>
<protein>
    <submittedName>
        <fullName evidence="3">Uncharacterized protein</fullName>
    </submittedName>
</protein>
<dbReference type="OrthoDB" id="1689175at2759"/>